<accession>A0A327MPW2</accession>
<evidence type="ECO:0000313" key="1">
    <source>
        <dbReference type="EMBL" id="RAI64745.1"/>
    </source>
</evidence>
<dbReference type="AlphaFoldDB" id="A0A327MPW2"/>
<gene>
    <name evidence="1" type="ORF">DOZ80_25070</name>
</gene>
<protein>
    <submittedName>
        <fullName evidence="1">Uncharacterized protein</fullName>
    </submittedName>
</protein>
<dbReference type="Proteomes" id="UP000249493">
    <property type="component" value="Unassembled WGS sequence"/>
</dbReference>
<reference evidence="1 2" key="1">
    <citation type="submission" date="2018-06" db="EMBL/GenBank/DDBJ databases">
        <authorList>
            <person name="Zhirakovskaya E."/>
        </authorList>
    </citation>
    <scope>NUCLEOTIDE SEQUENCE [LARGE SCALE GENOMIC DNA]</scope>
    <source>
        <strain evidence="1 2">LY3</strain>
    </source>
</reference>
<dbReference type="RefSeq" id="WP_111287494.1">
    <property type="nucleotide sequence ID" value="NZ_QLIN01000014.1"/>
</dbReference>
<dbReference type="EMBL" id="QLIN01000014">
    <property type="protein sequence ID" value="RAI64745.1"/>
    <property type="molecule type" value="Genomic_DNA"/>
</dbReference>
<organism evidence="1 2">
    <name type="scientific">Pseudomonas fluorescens</name>
    <dbReference type="NCBI Taxonomy" id="294"/>
    <lineage>
        <taxon>Bacteria</taxon>
        <taxon>Pseudomonadati</taxon>
        <taxon>Pseudomonadota</taxon>
        <taxon>Gammaproteobacteria</taxon>
        <taxon>Pseudomonadales</taxon>
        <taxon>Pseudomonadaceae</taxon>
        <taxon>Pseudomonas</taxon>
    </lineage>
</organism>
<sequence>MARSHPLIEARQLEYEFEKVFRGFEQRKKEPEYAQDVEFFRKLEELRGKYGYSLDEVVDLLVNRYVGSVEALAGGVGSINTKAVKQLVDIYIDQKEPGLLARHGEDCPRSTIEQVET</sequence>
<comment type="caution">
    <text evidence="1">The sequence shown here is derived from an EMBL/GenBank/DDBJ whole genome shotgun (WGS) entry which is preliminary data.</text>
</comment>
<name>A0A327MPW2_PSEFL</name>
<proteinExistence type="predicted"/>
<evidence type="ECO:0000313" key="2">
    <source>
        <dbReference type="Proteomes" id="UP000249493"/>
    </source>
</evidence>